<feature type="region of interest" description="Disordered" evidence="7">
    <location>
        <begin position="441"/>
        <end position="498"/>
    </location>
</feature>
<comment type="similarity">
    <text evidence="2">Belongs to the glycosyl hydrolase 13 family.</text>
</comment>
<dbReference type="Gene3D" id="3.20.20.80">
    <property type="entry name" value="Glycosidases"/>
    <property type="match status" value="1"/>
</dbReference>
<dbReference type="SUPFAM" id="SSF51445">
    <property type="entry name" value="(Trans)glycosidases"/>
    <property type="match status" value="1"/>
</dbReference>
<keyword evidence="5" id="KW-0326">Glycosidase</keyword>
<protein>
    <recommendedName>
        <fullName evidence="3">alpha-amylase</fullName>
        <ecNumber evidence="3">3.2.1.1</ecNumber>
    </recommendedName>
    <alternativeName>
        <fullName evidence="6">1,4-alpha-D-glucan glucanohydrolase</fullName>
    </alternativeName>
</protein>
<evidence type="ECO:0000256" key="5">
    <source>
        <dbReference type="ARBA" id="ARBA00023295"/>
    </source>
</evidence>
<evidence type="ECO:0000256" key="6">
    <source>
        <dbReference type="ARBA" id="ARBA00030238"/>
    </source>
</evidence>
<feature type="compositionally biased region" description="Basic and acidic residues" evidence="7">
    <location>
        <begin position="265"/>
        <end position="276"/>
    </location>
</feature>
<feature type="compositionally biased region" description="Pro residues" evidence="7">
    <location>
        <begin position="481"/>
        <end position="498"/>
    </location>
</feature>
<feature type="domain" description="Glycosyl hydrolase family 13 catalytic" evidence="8">
    <location>
        <begin position="506"/>
        <end position="837"/>
    </location>
</feature>
<dbReference type="Pfam" id="PF00128">
    <property type="entry name" value="Alpha-amylase"/>
    <property type="match status" value="1"/>
</dbReference>
<dbReference type="GO" id="GO:0004556">
    <property type="term" value="F:alpha-amylase activity"/>
    <property type="evidence" value="ECO:0007669"/>
    <property type="project" value="UniProtKB-EC"/>
</dbReference>
<dbReference type="GO" id="GO:0005975">
    <property type="term" value="P:carbohydrate metabolic process"/>
    <property type="evidence" value="ECO:0007669"/>
    <property type="project" value="InterPro"/>
</dbReference>
<dbReference type="GO" id="GO:0005509">
    <property type="term" value="F:calcium ion binding"/>
    <property type="evidence" value="ECO:0007669"/>
    <property type="project" value="InterPro"/>
</dbReference>
<feature type="compositionally biased region" description="Basic residues" evidence="7">
    <location>
        <begin position="54"/>
        <end position="65"/>
    </location>
</feature>
<evidence type="ECO:0000256" key="2">
    <source>
        <dbReference type="ARBA" id="ARBA00008061"/>
    </source>
</evidence>
<dbReference type="InterPro" id="IPR017853">
    <property type="entry name" value="GH"/>
</dbReference>
<dbReference type="EC" id="3.2.1.1" evidence="3"/>
<comment type="catalytic activity">
    <reaction evidence="1">
        <text>Endohydrolysis of (1-&gt;4)-alpha-D-glucosidic linkages in polysaccharides containing three or more (1-&gt;4)-alpha-linked D-glucose units.</text>
        <dbReference type="EC" id="3.2.1.1"/>
    </reaction>
</comment>
<dbReference type="Gene3D" id="2.60.40.1180">
    <property type="entry name" value="Golgi alpha-mannosidase II"/>
    <property type="match status" value="1"/>
</dbReference>
<dbReference type="CDD" id="cd11314">
    <property type="entry name" value="AmyAc_arch_bac_plant_AmyA"/>
    <property type="match status" value="1"/>
</dbReference>
<feature type="compositionally biased region" description="Polar residues" evidence="7">
    <location>
        <begin position="280"/>
        <end position="308"/>
    </location>
</feature>
<evidence type="ECO:0000256" key="7">
    <source>
        <dbReference type="SAM" id="MobiDB-lite"/>
    </source>
</evidence>
<feature type="region of interest" description="Disordered" evidence="7">
    <location>
        <begin position="215"/>
        <end position="308"/>
    </location>
</feature>
<feature type="compositionally biased region" description="Polar residues" evidence="7">
    <location>
        <begin position="219"/>
        <end position="247"/>
    </location>
</feature>
<keyword evidence="4" id="KW-0378">Hydrolase</keyword>
<accession>A0A7S0XFN2</accession>
<dbReference type="EMBL" id="HBFC01034278">
    <property type="protein sequence ID" value="CAD8721182.1"/>
    <property type="molecule type" value="Transcribed_RNA"/>
</dbReference>
<evidence type="ECO:0000259" key="8">
    <source>
        <dbReference type="SMART" id="SM00642"/>
    </source>
</evidence>
<dbReference type="AlphaFoldDB" id="A0A7S0XFN2"/>
<gene>
    <name evidence="9" type="ORF">MANT1106_LOCUS20394</name>
</gene>
<feature type="region of interest" description="Disordered" evidence="7">
    <location>
        <begin position="34"/>
        <end position="77"/>
    </location>
</feature>
<dbReference type="PANTHER" id="PTHR43447">
    <property type="entry name" value="ALPHA-AMYLASE"/>
    <property type="match status" value="1"/>
</dbReference>
<evidence type="ECO:0000313" key="9">
    <source>
        <dbReference type="EMBL" id="CAD8721182.1"/>
    </source>
</evidence>
<feature type="compositionally biased region" description="Basic and acidic residues" evidence="7">
    <location>
        <begin position="458"/>
        <end position="476"/>
    </location>
</feature>
<evidence type="ECO:0000256" key="3">
    <source>
        <dbReference type="ARBA" id="ARBA00012595"/>
    </source>
</evidence>
<evidence type="ECO:0000256" key="1">
    <source>
        <dbReference type="ARBA" id="ARBA00000548"/>
    </source>
</evidence>
<proteinExistence type="inferred from homology"/>
<feature type="region of interest" description="Disordered" evidence="7">
    <location>
        <begin position="626"/>
        <end position="645"/>
    </location>
</feature>
<name>A0A7S0XFN2_9CHLO</name>
<feature type="region of interest" description="Disordered" evidence="7">
    <location>
        <begin position="93"/>
        <end position="124"/>
    </location>
</feature>
<sequence length="924" mass="102784">MQGASALQFQGVRRVGPAGSHAWTGLDGGRRVTERAAAARAAAGGSSTATGVARRPHKNERRGRRGMGGSPLAPTTDEGGLLVARAVFNEAAATDTWQQQQRHRQQANGWDTDASPTPFPANISVENRRDQDTTLVRCKGFDRVIQLATLTTSISSFGLDIKSAFIRPESEPITVDDMFYVTTRGGDQLAVGHHDALVRHMETALGLHDRSLAAEKHPNNYTNGHAMSSGSANGHQTQQVPRATYTNHADPDYDPENDRRRHHLHSEPEPQRRQEEVYNAPSQTQEALTNDPPTSEFPQQQYGHQNSPVYDYKLTPHPYQSPTVSEPIPADAAAVLSAQMRVAAAEMAAAAAEFVQLERERATATDPSEIERLQHPRLEAQAVLEHTMIAMQGMLSERDNLRNGQAGVGRHTAEPPAYVAPPPFQLPVYQPPVYQPYKAPTPAPDPVKMPTFDTPPAVERKTERREPEWEPEVPEREPEEAPLPAPPPPLDHPIPAPNTPMGEGREVILQGFNWESCNSKNKWFDVLTNEVQLIKEAGFTAVWMPPPTKSVSDQGYLPSDLYNLNSFYGSQDALRRCIRAMKDAGICPVADIVINHRCAEAQDDQGRWNLYTGRMNWDQKAITTDNPQFGGRGNHGTGEDYGPAPNIDHTQDWVRNDLKEWLHWMKNDVGFGGWRFDFVKGYGGQFTGEYVGETQPFVAVGEHWVSCNYNGSNLEYDQDSHRQSTFDWCQSTGGTTAAFDFTTKGILQEAVRNRQFWRMSDNQNRPSGFCGTWPTHAVTFLENHDTGSTLQHWPFPTDGLGQGYAYILTHPGTPTVFYDHWKDAKLRDGINELIAIRKRCGIMCNAAVKIERAEDGCYAAHIGSPRRQVEHGTCDEIDMSLPSLCMKMGHGDWSPNADQVGNARWSCQSSGDGWAVWEDRRYCD</sequence>
<dbReference type="InterPro" id="IPR012850">
    <property type="entry name" value="A-amylase_bs_C"/>
</dbReference>
<dbReference type="Pfam" id="PF07821">
    <property type="entry name" value="Alpha-amyl_C2"/>
    <property type="match status" value="1"/>
</dbReference>
<dbReference type="InterPro" id="IPR006047">
    <property type="entry name" value="GH13_cat_dom"/>
</dbReference>
<dbReference type="SMART" id="SM00642">
    <property type="entry name" value="Aamy"/>
    <property type="match status" value="1"/>
</dbReference>
<dbReference type="InterPro" id="IPR013780">
    <property type="entry name" value="Glyco_hydro_b"/>
</dbReference>
<dbReference type="SUPFAM" id="SSF51011">
    <property type="entry name" value="Glycosyl hydrolase domain"/>
    <property type="match status" value="1"/>
</dbReference>
<organism evidence="9">
    <name type="scientific">Mantoniella antarctica</name>
    <dbReference type="NCBI Taxonomy" id="81844"/>
    <lineage>
        <taxon>Eukaryota</taxon>
        <taxon>Viridiplantae</taxon>
        <taxon>Chlorophyta</taxon>
        <taxon>Mamiellophyceae</taxon>
        <taxon>Mamiellales</taxon>
        <taxon>Mamiellaceae</taxon>
        <taxon>Mantoniella</taxon>
    </lineage>
</organism>
<reference evidence="9" key="1">
    <citation type="submission" date="2021-01" db="EMBL/GenBank/DDBJ databases">
        <authorList>
            <person name="Corre E."/>
            <person name="Pelletier E."/>
            <person name="Niang G."/>
            <person name="Scheremetjew M."/>
            <person name="Finn R."/>
            <person name="Kale V."/>
            <person name="Holt S."/>
            <person name="Cochrane G."/>
            <person name="Meng A."/>
            <person name="Brown T."/>
            <person name="Cohen L."/>
        </authorList>
    </citation>
    <scope>NUCLEOTIDE SEQUENCE</scope>
    <source>
        <strain evidence="9">SL-175</strain>
    </source>
</reference>
<evidence type="ECO:0000256" key="4">
    <source>
        <dbReference type="ARBA" id="ARBA00022801"/>
    </source>
</evidence>
<feature type="compositionally biased region" description="Low complexity" evidence="7">
    <location>
        <begin position="35"/>
        <end position="53"/>
    </location>
</feature>